<evidence type="ECO:0000313" key="3">
    <source>
        <dbReference type="EMBL" id="RKF75538.1"/>
    </source>
</evidence>
<organism evidence="3 4">
    <name type="scientific">Golovinomyces cichoracearum</name>
    <dbReference type="NCBI Taxonomy" id="62708"/>
    <lineage>
        <taxon>Eukaryota</taxon>
        <taxon>Fungi</taxon>
        <taxon>Dikarya</taxon>
        <taxon>Ascomycota</taxon>
        <taxon>Pezizomycotina</taxon>
        <taxon>Leotiomycetes</taxon>
        <taxon>Erysiphales</taxon>
        <taxon>Erysiphaceae</taxon>
        <taxon>Golovinomyces</taxon>
    </lineage>
</organism>
<feature type="compositionally biased region" description="Polar residues" evidence="1">
    <location>
        <begin position="252"/>
        <end position="276"/>
    </location>
</feature>
<feature type="domain" description="C2H2-type" evidence="2">
    <location>
        <begin position="364"/>
        <end position="387"/>
    </location>
</feature>
<evidence type="ECO:0000313" key="4">
    <source>
        <dbReference type="Proteomes" id="UP000285326"/>
    </source>
</evidence>
<name>A0A420ILW3_9PEZI</name>
<dbReference type="Proteomes" id="UP000285326">
    <property type="component" value="Unassembled WGS sequence"/>
</dbReference>
<feature type="region of interest" description="Disordered" evidence="1">
    <location>
        <begin position="540"/>
        <end position="575"/>
    </location>
</feature>
<feature type="region of interest" description="Disordered" evidence="1">
    <location>
        <begin position="105"/>
        <end position="128"/>
    </location>
</feature>
<accession>A0A420ILW3</accession>
<protein>
    <submittedName>
        <fullName evidence="3">Putative c2h2 finger domain-containing protein</fullName>
    </submittedName>
</protein>
<feature type="region of interest" description="Disordered" evidence="1">
    <location>
        <begin position="140"/>
        <end position="211"/>
    </location>
</feature>
<feature type="compositionally biased region" description="Polar residues" evidence="1">
    <location>
        <begin position="105"/>
        <end position="115"/>
    </location>
</feature>
<feature type="compositionally biased region" description="Polar residues" evidence="1">
    <location>
        <begin position="159"/>
        <end position="200"/>
    </location>
</feature>
<comment type="caution">
    <text evidence="3">The sequence shown here is derived from an EMBL/GenBank/DDBJ whole genome shotgun (WGS) entry which is preliminary data.</text>
</comment>
<sequence>MFSMLPYISSKDISNRLFLSTPTDGNHKNGGLRTSGRSLKSKLATSDVEVDKTTRDTLGHLNQTFYGQKQASFVPESPEIIFPPLRKARRISSFKGTILPVKAQNTPETLSTPTNLKRKSSFQETDTSISNSLKSVSVKDYRLHNPETPIERREKRAKSSNSKVLEQNLNQSQTQGSRNLNRSNLITQNLRSSPEISVSKPSLKAKGNVSVSINGNSKNYYDLCKDTTRSGSDSEDPLTSSLFVSYFHPKTPNKTRSSQKLEFPSASQSKIRSGSLSIPNTKLTSAIKKQFIEEEISSEDHQVRSPQPMECNQPFKTTELSTKVQLRPRKEQIKIKEVKRARKDKMRTYREVPVPDPVYYPFKCEWDGCRAELMNMEILRKHIYVVHGRKLECGGRRCLWRKCGESWKNACSGSCSSTHSDSDDDSIADLRIIYPTRREWKEHIEEHHLIPFSWHMGDGPCGSRLAKPSTVWQQSYLFSADGKQATPSVASQPIEDGVMRKLNARRFRWQYCAGPYGGDILVPISQIDENSCLRSFVGGNDDTMENKADNNDGKGDFAMKDHQNQLQKGRGEGGL</sequence>
<dbReference type="PROSITE" id="PS00028">
    <property type="entry name" value="ZINC_FINGER_C2H2_1"/>
    <property type="match status" value="1"/>
</dbReference>
<dbReference type="InterPro" id="IPR013087">
    <property type="entry name" value="Znf_C2H2_type"/>
</dbReference>
<dbReference type="AlphaFoldDB" id="A0A420ILW3"/>
<dbReference type="EMBL" id="MCBS01023337">
    <property type="protein sequence ID" value="RKF75538.1"/>
    <property type="molecule type" value="Genomic_DNA"/>
</dbReference>
<feature type="region of interest" description="Disordered" evidence="1">
    <location>
        <begin position="249"/>
        <end position="276"/>
    </location>
</feature>
<evidence type="ECO:0000256" key="1">
    <source>
        <dbReference type="SAM" id="MobiDB-lite"/>
    </source>
</evidence>
<proteinExistence type="predicted"/>
<evidence type="ECO:0000259" key="2">
    <source>
        <dbReference type="PROSITE" id="PS00028"/>
    </source>
</evidence>
<reference evidence="3 4" key="1">
    <citation type="journal article" date="2018" name="BMC Genomics">
        <title>Comparative genome analyses reveal sequence features reflecting distinct modes of host-adaptation between dicot and monocot powdery mildew.</title>
        <authorList>
            <person name="Wu Y."/>
            <person name="Ma X."/>
            <person name="Pan Z."/>
            <person name="Kale S.D."/>
            <person name="Song Y."/>
            <person name="King H."/>
            <person name="Zhang Q."/>
            <person name="Presley C."/>
            <person name="Deng X."/>
            <person name="Wei C.I."/>
            <person name="Xiao S."/>
        </authorList>
    </citation>
    <scope>NUCLEOTIDE SEQUENCE [LARGE SCALE GENOMIC DNA]</scope>
    <source>
        <strain evidence="3">UMSG1</strain>
    </source>
</reference>
<feature type="compositionally biased region" description="Basic and acidic residues" evidence="1">
    <location>
        <begin position="140"/>
        <end position="154"/>
    </location>
</feature>
<gene>
    <name evidence="3" type="ORF">GcM1_233056</name>
</gene>
<feature type="compositionally biased region" description="Basic and acidic residues" evidence="1">
    <location>
        <begin position="544"/>
        <end position="563"/>
    </location>
</feature>